<dbReference type="Proteomes" id="UP000198935">
    <property type="component" value="Unassembled WGS sequence"/>
</dbReference>
<gene>
    <name evidence="6" type="ORF">SAMN05421736_105203</name>
</gene>
<dbReference type="GO" id="GO:0018169">
    <property type="term" value="F:ribosomal S6-glutamic acid ligase activity"/>
    <property type="evidence" value="ECO:0007669"/>
    <property type="project" value="TreeGrafter"/>
</dbReference>
<dbReference type="NCBIfam" id="TIGR00768">
    <property type="entry name" value="rimK_fam"/>
    <property type="match status" value="1"/>
</dbReference>
<dbReference type="GO" id="GO:0046872">
    <property type="term" value="F:metal ion binding"/>
    <property type="evidence" value="ECO:0007669"/>
    <property type="project" value="UniProtKB-KW"/>
</dbReference>
<sequence length="291" mass="32462">MKYNGWLIYNAEDAQRNEAFIRWMKTEAAALGIELTFLLKEHLLYGVTGGALFISHRGKHIQLPDFVIMRNIDPLFGRQLEAMGVRVMNTSSLSEIANNKARTHQLLAQANVPMIDTLFVKRNEFSPAVLPYTYPVVVKEVDGRSGKQVYAAATEQELTALLEHVRSNELIIQKMGDVPGKDVRVFVIGNNIVAAVLRFSSTDFKANFSLGGSAQIYPLSAEETKLVHRIIRLFPDGLDFVGIDFLFAKDGSLLFNEIEDVAGSRTLSANTSINTVRLYLEYVLTALHAKN</sequence>
<keyword evidence="1" id="KW-0479">Metal-binding</keyword>
<evidence type="ECO:0000256" key="4">
    <source>
        <dbReference type="PROSITE-ProRule" id="PRU00409"/>
    </source>
</evidence>
<dbReference type="AlphaFoldDB" id="A0A1H3PU55"/>
<feature type="domain" description="ATP-grasp" evidence="5">
    <location>
        <begin position="104"/>
        <end position="284"/>
    </location>
</feature>
<dbReference type="GO" id="GO:0005524">
    <property type="term" value="F:ATP binding"/>
    <property type="evidence" value="ECO:0007669"/>
    <property type="project" value="UniProtKB-UniRule"/>
</dbReference>
<evidence type="ECO:0000256" key="1">
    <source>
        <dbReference type="ARBA" id="ARBA00022723"/>
    </source>
</evidence>
<dbReference type="GO" id="GO:0005737">
    <property type="term" value="C:cytoplasm"/>
    <property type="evidence" value="ECO:0007669"/>
    <property type="project" value="TreeGrafter"/>
</dbReference>
<dbReference type="SUPFAM" id="SSF56059">
    <property type="entry name" value="Glutathione synthetase ATP-binding domain-like"/>
    <property type="match status" value="1"/>
</dbReference>
<keyword evidence="6" id="KW-0436">Ligase</keyword>
<keyword evidence="7" id="KW-1185">Reference proteome</keyword>
<evidence type="ECO:0000313" key="6">
    <source>
        <dbReference type="EMBL" id="SDZ04478.1"/>
    </source>
</evidence>
<organism evidence="6 7">
    <name type="scientific">Evansella caseinilytica</name>
    <dbReference type="NCBI Taxonomy" id="1503961"/>
    <lineage>
        <taxon>Bacteria</taxon>
        <taxon>Bacillati</taxon>
        <taxon>Bacillota</taxon>
        <taxon>Bacilli</taxon>
        <taxon>Bacillales</taxon>
        <taxon>Bacillaceae</taxon>
        <taxon>Evansella</taxon>
    </lineage>
</organism>
<dbReference type="OrthoDB" id="4426445at2"/>
<dbReference type="STRING" id="1503961.SAMN05421736_105203"/>
<name>A0A1H3PU55_9BACI</name>
<evidence type="ECO:0000256" key="2">
    <source>
        <dbReference type="ARBA" id="ARBA00022741"/>
    </source>
</evidence>
<dbReference type="InterPro" id="IPR011761">
    <property type="entry name" value="ATP-grasp"/>
</dbReference>
<dbReference type="Gene3D" id="3.40.50.20">
    <property type="match status" value="1"/>
</dbReference>
<keyword evidence="2 4" id="KW-0547">Nucleotide-binding</keyword>
<keyword evidence="3 4" id="KW-0067">ATP-binding</keyword>
<dbReference type="PANTHER" id="PTHR21621:SF0">
    <property type="entry name" value="BETA-CITRYLGLUTAMATE SYNTHASE B-RELATED"/>
    <property type="match status" value="1"/>
</dbReference>
<dbReference type="EMBL" id="FNPI01000005">
    <property type="protein sequence ID" value="SDZ04478.1"/>
    <property type="molecule type" value="Genomic_DNA"/>
</dbReference>
<evidence type="ECO:0000259" key="5">
    <source>
        <dbReference type="PROSITE" id="PS50975"/>
    </source>
</evidence>
<dbReference type="PANTHER" id="PTHR21621">
    <property type="entry name" value="RIBOSOMAL PROTEIN S6 MODIFICATION PROTEIN"/>
    <property type="match status" value="1"/>
</dbReference>
<evidence type="ECO:0000313" key="7">
    <source>
        <dbReference type="Proteomes" id="UP000198935"/>
    </source>
</evidence>
<proteinExistence type="predicted"/>
<dbReference type="PROSITE" id="PS50975">
    <property type="entry name" value="ATP_GRASP"/>
    <property type="match status" value="1"/>
</dbReference>
<dbReference type="GO" id="GO:0009432">
    <property type="term" value="P:SOS response"/>
    <property type="evidence" value="ECO:0007669"/>
    <property type="project" value="TreeGrafter"/>
</dbReference>
<protein>
    <submittedName>
        <fullName evidence="6">Gamma-F420-2:alpha-L-glutamate ligase</fullName>
    </submittedName>
</protein>
<accession>A0A1H3PU55</accession>
<reference evidence="7" key="1">
    <citation type="submission" date="2016-10" db="EMBL/GenBank/DDBJ databases">
        <authorList>
            <person name="Varghese N."/>
            <person name="Submissions S."/>
        </authorList>
    </citation>
    <scope>NUCLEOTIDE SEQUENCE [LARGE SCALE GENOMIC DNA]</scope>
    <source>
        <strain evidence="7">SP</strain>
    </source>
</reference>
<dbReference type="Pfam" id="PF08443">
    <property type="entry name" value="RimK"/>
    <property type="match status" value="1"/>
</dbReference>
<dbReference type="InterPro" id="IPR004666">
    <property type="entry name" value="Rp_bS6_RimK/Lys_biosynth_LsyX"/>
</dbReference>
<evidence type="ECO:0000256" key="3">
    <source>
        <dbReference type="ARBA" id="ARBA00022840"/>
    </source>
</evidence>
<dbReference type="Gene3D" id="3.30.470.20">
    <property type="entry name" value="ATP-grasp fold, B domain"/>
    <property type="match status" value="1"/>
</dbReference>
<dbReference type="InterPro" id="IPR013651">
    <property type="entry name" value="ATP-grasp_RimK-type"/>
</dbReference>